<comment type="caution">
    <text evidence="1">The sequence shown here is derived from an EMBL/GenBank/DDBJ whole genome shotgun (WGS) entry which is preliminary data.</text>
</comment>
<dbReference type="EMBL" id="JBBNFW010000107">
    <property type="protein sequence ID" value="MEQ2412131.1"/>
    <property type="molecule type" value="Genomic_DNA"/>
</dbReference>
<evidence type="ECO:0008006" key="3">
    <source>
        <dbReference type="Google" id="ProtNLM"/>
    </source>
</evidence>
<sequence>MKENTKRPQDLISNYCEEIHKLKRINLTAIRKEMSRMNGLSSEVIRKYDDEIGGNKPEWLLMGCIAVGLEYKLPADRIKEFVDSCIQSFKDYCGYDVRFDRLFEEPNELKYHRKTGENKEIVCPQVLTDKLDSFLQESPKRFLYLAGTYKSGITASVIKYFAEKNDGREMQIYDFYGKTLKEIKESRILKFALLREKCVVIHIGLQTFPFSQMKFMGNGKVIFLAHTPCENLYLKDMEYIVFNDLVNQVKCTEELLKRYVPGLVNDDRISQDEITKVFIPGIREKTGGIPLAVERLGNAIFEGDFIRYEGNLERFFNSRLYSDPELKTVYEGLWKDLTEAMWSQIDSNAHSLIICASYFSGPVSIDMLKFLLRDVIKAEDWKNVLFQGYKYMLIMESGRNRENKEDGNFRGVRMFPIIKELVRFKFWNETEYNKYMKLSVDFYLEQINSLSANMVYSGEKTFLDRDGEIAILREVLYFCAKNNLNEQYLTLTGNNLADFFYMRSKKWDIADEINVERRKVARRLQNHVQVMETYGMYMRRCVRCNKKEKALEALQCAEDYFEKYSGMDLYKCNRYLNGKAVVLFALKRDRENAWRIWQEMQEKCTLKARERSWCRRWALKCEFALKRSSLEDMEEKFQRGFEDAEENGFYRAAVDYLLYTVRCYFLMYVEDPSDKGYIVRMEDHLQITEEWLEKHSFLDDQYRADYWYFYCLLLQLKGEDTENALKKASYFSGRVNETSKYKKLKALLRNLEKIGASGSKIGNLDLEIGNFYNMIVSFC</sequence>
<keyword evidence="2" id="KW-1185">Reference proteome</keyword>
<organism evidence="1 2">
    <name type="scientific">Blautia acetigignens</name>
    <dbReference type="NCBI Taxonomy" id="2981783"/>
    <lineage>
        <taxon>Bacteria</taxon>
        <taxon>Bacillati</taxon>
        <taxon>Bacillota</taxon>
        <taxon>Clostridia</taxon>
        <taxon>Lachnospirales</taxon>
        <taxon>Lachnospiraceae</taxon>
        <taxon>Blautia</taxon>
    </lineage>
</organism>
<gene>
    <name evidence="1" type="ORF">AAAX94_03645</name>
</gene>
<evidence type="ECO:0000313" key="2">
    <source>
        <dbReference type="Proteomes" id="UP001470752"/>
    </source>
</evidence>
<reference evidence="1 2" key="1">
    <citation type="submission" date="2024-04" db="EMBL/GenBank/DDBJ databases">
        <title>Human intestinal bacterial collection.</title>
        <authorList>
            <person name="Pauvert C."/>
            <person name="Hitch T.C.A."/>
            <person name="Clavel T."/>
        </authorList>
    </citation>
    <scope>NUCLEOTIDE SEQUENCE [LARGE SCALE GENOMIC DNA]</scope>
    <source>
        <strain evidence="1 2">CLA-AA-H161</strain>
    </source>
</reference>
<dbReference type="Proteomes" id="UP001470752">
    <property type="component" value="Unassembled WGS sequence"/>
</dbReference>
<proteinExistence type="predicted"/>
<evidence type="ECO:0000313" key="1">
    <source>
        <dbReference type="EMBL" id="MEQ2412131.1"/>
    </source>
</evidence>
<protein>
    <recommendedName>
        <fullName evidence="3">SIR2-like domain-containing protein</fullName>
    </recommendedName>
</protein>
<name>A0ABV1CIS5_9FIRM</name>
<accession>A0ABV1CIS5</accession>
<dbReference type="RefSeq" id="WP_349082590.1">
    <property type="nucleotide sequence ID" value="NZ_JBBNFW010000107.1"/>
</dbReference>